<protein>
    <submittedName>
        <fullName evidence="3">Uncharacterized protein</fullName>
    </submittedName>
</protein>
<dbReference type="EMBL" id="PJMY01000003">
    <property type="protein sequence ID" value="PKV95453.1"/>
    <property type="molecule type" value="Genomic_DNA"/>
</dbReference>
<gene>
    <name evidence="3" type="ORF">ATK30_6374</name>
    <name evidence="2" type="ORF">H5411_04555</name>
</gene>
<name>A0A2N3WNM7_9PSEU</name>
<evidence type="ECO:0000313" key="4">
    <source>
        <dbReference type="Proteomes" id="UP000233750"/>
    </source>
</evidence>
<evidence type="ECO:0000256" key="1">
    <source>
        <dbReference type="SAM" id="SignalP"/>
    </source>
</evidence>
<keyword evidence="4" id="KW-1185">Reference proteome</keyword>
<evidence type="ECO:0000313" key="3">
    <source>
        <dbReference type="EMBL" id="PKV95453.1"/>
    </source>
</evidence>
<dbReference type="RefSeq" id="WP_101438557.1">
    <property type="nucleotide sequence ID" value="NZ_JACJHR010000004.1"/>
</dbReference>
<organism evidence="3 4">
    <name type="scientific">Amycolatopsis echigonensis</name>
    <dbReference type="NCBI Taxonomy" id="2576905"/>
    <lineage>
        <taxon>Bacteria</taxon>
        <taxon>Bacillati</taxon>
        <taxon>Actinomycetota</taxon>
        <taxon>Actinomycetes</taxon>
        <taxon>Pseudonocardiales</taxon>
        <taxon>Pseudonocardiaceae</taxon>
        <taxon>Amycolatopsis</taxon>
    </lineage>
</organism>
<evidence type="ECO:0000313" key="5">
    <source>
        <dbReference type="Proteomes" id="UP000550260"/>
    </source>
</evidence>
<feature type="chain" id="PRO_5044577507" evidence="1">
    <location>
        <begin position="32"/>
        <end position="375"/>
    </location>
</feature>
<accession>A0A2N3WNM7</accession>
<keyword evidence="1" id="KW-0732">Signal</keyword>
<dbReference type="EMBL" id="JACJHR010000004">
    <property type="protein sequence ID" value="MBB2498407.1"/>
    <property type="molecule type" value="Genomic_DNA"/>
</dbReference>
<reference evidence="3 4" key="1">
    <citation type="submission" date="2017-12" db="EMBL/GenBank/DDBJ databases">
        <title>Sequencing the genomes of 1000 Actinobacteria strains.</title>
        <authorList>
            <person name="Klenk H.-P."/>
        </authorList>
    </citation>
    <scope>NUCLEOTIDE SEQUENCE [LARGE SCALE GENOMIC DNA]</scope>
    <source>
        <strain evidence="3 4">DSM 45165</strain>
    </source>
</reference>
<reference evidence="2 5" key="2">
    <citation type="submission" date="2020-08" db="EMBL/GenBank/DDBJ databases">
        <title>Amycolatopsis echigonensis JCM 21831.</title>
        <authorList>
            <person name="Tedsree N."/>
            <person name="Kuncharoen N."/>
            <person name="Likhitwitayawuid K."/>
            <person name="Tanasupawat S."/>
        </authorList>
    </citation>
    <scope>NUCLEOTIDE SEQUENCE [LARGE SCALE GENOMIC DNA]</scope>
    <source>
        <strain evidence="2 5">JCM 21831</strain>
    </source>
</reference>
<feature type="signal peptide" evidence="1">
    <location>
        <begin position="1"/>
        <end position="31"/>
    </location>
</feature>
<comment type="caution">
    <text evidence="3">The sequence shown here is derived from an EMBL/GenBank/DDBJ whole genome shotgun (WGS) entry which is preliminary data.</text>
</comment>
<dbReference type="OrthoDB" id="9152336at2"/>
<sequence length="375" mass="39502">MSLRPRTLSRTFVAVGVLVAAAAGTAVPAEAAAPNPAKPSSVEKDIAQLEREFQDLVQEPGVASVLRDSKPLIESPIFGSGRKAEGEPGAIPGCTPGALISEFEKLQASLTDVERRAASVVDSLNNLYASVVANDKSPQVFGTDGQYTPRATAAIDKLRGFWDIESWNIQLVAYKGTDAASPEKMKETFARGFAPERAAAAGALASKVVHEVPALQGGRNPLLSGNAFAAPPDSAGGKRILLGDGLLDLVGQDGFGDVSVEGILGHEYGHHVDFAHDNSPSDESGEMGPDAYAGYFLAHAKGAAWDARAQQEFAYLSASIGDCEHSHGTPAQRKAAGTWGEQQALKQDNPNKIVPSATVIEKFQKEYPKLMKSQA</sequence>
<dbReference type="Proteomes" id="UP000233750">
    <property type="component" value="Unassembled WGS sequence"/>
</dbReference>
<evidence type="ECO:0000313" key="2">
    <source>
        <dbReference type="EMBL" id="MBB2498407.1"/>
    </source>
</evidence>
<dbReference type="AlphaFoldDB" id="A0A2N3WNM7"/>
<proteinExistence type="predicted"/>
<accession>A0A8E2B0C9</accession>
<dbReference type="Proteomes" id="UP000550260">
    <property type="component" value="Unassembled WGS sequence"/>
</dbReference>